<dbReference type="Pfam" id="PF00196">
    <property type="entry name" value="GerE"/>
    <property type="match status" value="1"/>
</dbReference>
<dbReference type="EMBL" id="JBHTEB010000001">
    <property type="protein sequence ID" value="MFD0319100.1"/>
    <property type="molecule type" value="Genomic_DNA"/>
</dbReference>
<dbReference type="PRINTS" id="PR00038">
    <property type="entry name" value="HTHLUXR"/>
</dbReference>
<dbReference type="SMART" id="SM00421">
    <property type="entry name" value="HTH_LUXR"/>
    <property type="match status" value="1"/>
</dbReference>
<evidence type="ECO:0000256" key="2">
    <source>
        <dbReference type="ARBA" id="ARBA00022840"/>
    </source>
</evidence>
<protein>
    <submittedName>
        <fullName evidence="4">LuxR C-terminal-related transcriptional regulator</fullName>
    </submittedName>
</protein>
<keyword evidence="2" id="KW-0067">ATP-binding</keyword>
<feature type="domain" description="HTH luxR-type" evidence="3">
    <location>
        <begin position="876"/>
        <end position="941"/>
    </location>
</feature>
<reference evidence="5" key="1">
    <citation type="journal article" date="2019" name="Int. J. Syst. Evol. Microbiol.">
        <title>The Global Catalogue of Microorganisms (GCM) 10K type strain sequencing project: providing services to taxonomists for standard genome sequencing and annotation.</title>
        <authorList>
            <consortium name="The Broad Institute Genomics Platform"/>
            <consortium name="The Broad Institute Genome Sequencing Center for Infectious Disease"/>
            <person name="Wu L."/>
            <person name="Ma J."/>
        </authorList>
    </citation>
    <scope>NUCLEOTIDE SEQUENCE [LARGE SCALE GENOMIC DNA]</scope>
    <source>
        <strain evidence="5">CGMCC 4.7400</strain>
    </source>
</reference>
<dbReference type="Gene3D" id="1.10.10.10">
    <property type="entry name" value="Winged helix-like DNA-binding domain superfamily/Winged helix DNA-binding domain"/>
    <property type="match status" value="1"/>
</dbReference>
<organism evidence="4 5">
    <name type="scientific">Streptomyces flavalbus</name>
    <dbReference type="NCBI Taxonomy" id="2665155"/>
    <lineage>
        <taxon>Bacteria</taxon>
        <taxon>Bacillati</taxon>
        <taxon>Actinomycetota</taxon>
        <taxon>Actinomycetes</taxon>
        <taxon>Kitasatosporales</taxon>
        <taxon>Streptomycetaceae</taxon>
        <taxon>Streptomyces</taxon>
    </lineage>
</organism>
<dbReference type="InterPro" id="IPR016032">
    <property type="entry name" value="Sig_transdc_resp-reg_C-effctor"/>
</dbReference>
<keyword evidence="1" id="KW-0547">Nucleotide-binding</keyword>
<dbReference type="PANTHER" id="PTHR16305:SF35">
    <property type="entry name" value="TRANSCRIPTIONAL ACTIVATOR DOMAIN"/>
    <property type="match status" value="1"/>
</dbReference>
<name>A0ABW2WHW6_9ACTN</name>
<dbReference type="CDD" id="cd06170">
    <property type="entry name" value="LuxR_C_like"/>
    <property type="match status" value="1"/>
</dbReference>
<dbReference type="PROSITE" id="PS50043">
    <property type="entry name" value="HTH_LUXR_2"/>
    <property type="match status" value="1"/>
</dbReference>
<evidence type="ECO:0000313" key="4">
    <source>
        <dbReference type="EMBL" id="MFD0319100.1"/>
    </source>
</evidence>
<accession>A0ABW2WHW6</accession>
<dbReference type="SUPFAM" id="SSF52540">
    <property type="entry name" value="P-loop containing nucleoside triphosphate hydrolases"/>
    <property type="match status" value="1"/>
</dbReference>
<dbReference type="SUPFAM" id="SSF46894">
    <property type="entry name" value="C-terminal effector domain of the bipartite response regulators"/>
    <property type="match status" value="1"/>
</dbReference>
<evidence type="ECO:0000313" key="5">
    <source>
        <dbReference type="Proteomes" id="UP001597023"/>
    </source>
</evidence>
<dbReference type="InterPro" id="IPR027417">
    <property type="entry name" value="P-loop_NTPase"/>
</dbReference>
<gene>
    <name evidence="4" type="ORF">ACFQZ6_33775</name>
</gene>
<keyword evidence="5" id="KW-1185">Reference proteome</keyword>
<sequence>MNQAMDISWPVPGGVAELVPPPVRGRGTEHGRITQWVRRLIHRRAGGVLWIDGPADVGKSRLVACAGDEAALAGARLLVGAGLAGGELTPLAPLLDALTQGVDDSAHDLRGHSLLQGDPYWLVREIGDRLRALARDRPVALLLDDLQVCDELTLHTVRALTVRLADLPILWVLAARSHGDRPAVEALRRDLLAGPATHLGLQPLTEDAVREMARDLLGPRAPEAVPYLRYLDGLPGAVRHLCARLASEPSATAVAPATAAALEREQSVIAPLVARRLRQLSDEARQLTQCAAVLGERLSARHLARVLDCSETALLRPLREVLAARLLRAEEDQLRFRHALVRRAVSAGLPRPVRQSVRRRSVDLHLKAGVPATAVAAELVDVAEPGDMAAIDVLRAAARALAAVSPRTATDHLRRAMSLAQGVPEEQRRIAAELTPLLWQVGEVGRARELADGILQSPPDATTHARTCLHLLRMAGQFRLPRPDAHLDRAQRRHDVPKPLKDELLSLTLLNDALAGDVEEVDGLASDALERIHGTGAVGALTLRTVRSLTACHRQDWDAALRHGDAAATSIARLDPVHAYALPEVALSVSWHASVLGLAGRDRTALELVDDGLHAAQASGRRALLPLWRAARARLLLDAGRLTDAASELSAAEAVTADVPARGEASALCTRVRVACHTGDDAALETCAARADACLASDDPRERHVGAWLTVVIAAHRDERPEPRHLAAAATYLRHGSVHAACVDPGDAVVLVRVALRRGRRDIAAETVEFAEDRARRNPGFALFQAVAAHTRGLLDGDRDRLLTATERYGDARPLLAAEALADTGELTTTASAARTCFERALELYDGCGARQESARVRNRLRGLGIRSATGTPRAAETGWRGLTPAELGVVRLIAHGATNRAAAERLFLSPHTVNTHLRHAFHKLGVRSRVQLARLYLREVDQTGTTS</sequence>
<dbReference type="InterPro" id="IPR036388">
    <property type="entry name" value="WH-like_DNA-bd_sf"/>
</dbReference>
<dbReference type="Proteomes" id="UP001597023">
    <property type="component" value="Unassembled WGS sequence"/>
</dbReference>
<dbReference type="InterPro" id="IPR000792">
    <property type="entry name" value="Tscrpt_reg_LuxR_C"/>
</dbReference>
<dbReference type="RefSeq" id="WP_381617198.1">
    <property type="nucleotide sequence ID" value="NZ_JBHTEB010000001.1"/>
</dbReference>
<evidence type="ECO:0000256" key="1">
    <source>
        <dbReference type="ARBA" id="ARBA00022741"/>
    </source>
</evidence>
<comment type="caution">
    <text evidence="4">The sequence shown here is derived from an EMBL/GenBank/DDBJ whole genome shotgun (WGS) entry which is preliminary data.</text>
</comment>
<proteinExistence type="predicted"/>
<dbReference type="PANTHER" id="PTHR16305">
    <property type="entry name" value="TESTICULAR SOLUBLE ADENYLYL CYCLASE"/>
    <property type="match status" value="1"/>
</dbReference>
<evidence type="ECO:0000259" key="3">
    <source>
        <dbReference type="PROSITE" id="PS50043"/>
    </source>
</evidence>